<dbReference type="SUPFAM" id="SSF55729">
    <property type="entry name" value="Acyl-CoA N-acyltransferases (Nat)"/>
    <property type="match status" value="1"/>
</dbReference>
<evidence type="ECO:0000313" key="5">
    <source>
        <dbReference type="Proteomes" id="UP000789803"/>
    </source>
</evidence>
<dbReference type="InterPro" id="IPR051016">
    <property type="entry name" value="Diverse_Substrate_AcTransf"/>
</dbReference>
<dbReference type="InterPro" id="IPR000182">
    <property type="entry name" value="GNAT_dom"/>
</dbReference>
<reference evidence="4 5" key="1">
    <citation type="submission" date="2020-11" db="EMBL/GenBank/DDBJ databases">
        <authorList>
            <person name="Peeters C."/>
        </authorList>
    </citation>
    <scope>NUCLEOTIDE SEQUENCE [LARGE SCALE GENOMIC DNA]</scope>
    <source>
        <strain evidence="4 5">LMG 7974</strain>
    </source>
</reference>
<dbReference type="PROSITE" id="PS51186">
    <property type="entry name" value="GNAT"/>
    <property type="match status" value="1"/>
</dbReference>
<name>A0ABM8Q7U5_9BACT</name>
<gene>
    <name evidence="4" type="ORF">LMG7974_01307</name>
</gene>
<accession>A0ABM8Q7U5</accession>
<dbReference type="PANTHER" id="PTHR10545">
    <property type="entry name" value="DIAMINE N-ACETYLTRANSFERASE"/>
    <property type="match status" value="1"/>
</dbReference>
<dbReference type="PANTHER" id="PTHR10545:SF29">
    <property type="entry name" value="GH14572P-RELATED"/>
    <property type="match status" value="1"/>
</dbReference>
<keyword evidence="2" id="KW-0012">Acyltransferase</keyword>
<dbReference type="Gene3D" id="3.40.630.30">
    <property type="match status" value="1"/>
</dbReference>
<dbReference type="RefSeq" id="WP_229933099.1">
    <property type="nucleotide sequence ID" value="NZ_CAJHOF010000012.1"/>
</dbReference>
<proteinExistence type="predicted"/>
<dbReference type="InterPro" id="IPR016181">
    <property type="entry name" value="Acyl_CoA_acyltransferase"/>
</dbReference>
<evidence type="ECO:0000256" key="1">
    <source>
        <dbReference type="ARBA" id="ARBA00022679"/>
    </source>
</evidence>
<protein>
    <recommendedName>
        <fullName evidence="3">N-acetyltransferase domain-containing protein</fullName>
    </recommendedName>
</protein>
<evidence type="ECO:0000313" key="4">
    <source>
        <dbReference type="EMBL" id="CAD7289051.1"/>
    </source>
</evidence>
<feature type="domain" description="N-acetyltransferase" evidence="3">
    <location>
        <begin position="1"/>
        <end position="155"/>
    </location>
</feature>
<evidence type="ECO:0000256" key="2">
    <source>
        <dbReference type="ARBA" id="ARBA00023315"/>
    </source>
</evidence>
<evidence type="ECO:0000259" key="3">
    <source>
        <dbReference type="PROSITE" id="PS51186"/>
    </source>
</evidence>
<organism evidence="4 5">
    <name type="scientific">Campylobacter majalis</name>
    <dbReference type="NCBI Taxonomy" id="2790656"/>
    <lineage>
        <taxon>Bacteria</taxon>
        <taxon>Pseudomonadati</taxon>
        <taxon>Campylobacterota</taxon>
        <taxon>Epsilonproteobacteria</taxon>
        <taxon>Campylobacterales</taxon>
        <taxon>Campylobacteraceae</taxon>
        <taxon>Campylobacter</taxon>
    </lineage>
</organism>
<dbReference type="Proteomes" id="UP000789803">
    <property type="component" value="Unassembled WGS sequence"/>
</dbReference>
<keyword evidence="5" id="KW-1185">Reference proteome</keyword>
<dbReference type="CDD" id="cd04301">
    <property type="entry name" value="NAT_SF"/>
    <property type="match status" value="1"/>
</dbReference>
<keyword evidence="1" id="KW-0808">Transferase</keyword>
<dbReference type="EMBL" id="CAJHOF010000012">
    <property type="protein sequence ID" value="CAD7289051.1"/>
    <property type="molecule type" value="Genomic_DNA"/>
</dbReference>
<comment type="caution">
    <text evidence="4">The sequence shown here is derived from an EMBL/GenBank/DDBJ whole genome shotgun (WGS) entry which is preliminary data.</text>
</comment>
<dbReference type="Pfam" id="PF00583">
    <property type="entry name" value="Acetyltransf_1"/>
    <property type="match status" value="1"/>
</dbReference>
<sequence length="155" mass="18145">MIRKAEKKDAFEIIKLIKELAEYEVLLDEVNIDEELFIKHLFDLKLANALVVVEDDKVVAYALYFHSFSTFLGRAGVYLEDLYVKPEYRQKGIGLNLIKELAKICQEQGFGRLEWECLDWNEPSVKFYESIKAKRQSGWIKFRMTKDEISTLVKG</sequence>